<dbReference type="GO" id="GO:0046677">
    <property type="term" value="P:response to antibiotic"/>
    <property type="evidence" value="ECO:0007669"/>
    <property type="project" value="UniProtKB-KW"/>
</dbReference>
<dbReference type="OrthoDB" id="69650at2"/>
<accession>A0A511N441</accession>
<protein>
    <recommendedName>
        <fullName evidence="2">Bleomycin resistance protein</fullName>
    </recommendedName>
</protein>
<dbReference type="Gene3D" id="3.10.180.10">
    <property type="entry name" value="2,3-Dihydroxybiphenyl 1,2-Dioxygenase, domain 1"/>
    <property type="match status" value="1"/>
</dbReference>
<dbReference type="SUPFAM" id="SSF54593">
    <property type="entry name" value="Glyoxalase/Bleomycin resistance protein/Dihydroxybiphenyl dioxygenase"/>
    <property type="match status" value="1"/>
</dbReference>
<dbReference type="AlphaFoldDB" id="A0A511N441"/>
<sequence>MQSVIPALRITNPAASITFYVDHLGFQVDWEHRFEVGFPVFMQVQKDGMLLYLTEHAGDCEPGGLVHFLIPDVDAYYRGLLSRNAPITSAPHEGIPGVRSMTLTDPDGNQLRFLTRKS</sequence>
<dbReference type="InterPro" id="IPR037523">
    <property type="entry name" value="VOC_core"/>
</dbReference>
<evidence type="ECO:0000259" key="4">
    <source>
        <dbReference type="PROSITE" id="PS51819"/>
    </source>
</evidence>
<name>A0A511N441_DEIC1</name>
<dbReference type="Pfam" id="PF19581">
    <property type="entry name" value="Glyoxalase_7"/>
    <property type="match status" value="1"/>
</dbReference>
<feature type="domain" description="VOC" evidence="4">
    <location>
        <begin position="1"/>
        <end position="116"/>
    </location>
</feature>
<comment type="caution">
    <text evidence="5">The sequence shown here is derived from an EMBL/GenBank/DDBJ whole genome shotgun (WGS) entry which is preliminary data.</text>
</comment>
<gene>
    <name evidence="5" type="ORF">DC3_32680</name>
</gene>
<evidence type="ECO:0000256" key="2">
    <source>
        <dbReference type="ARBA" id="ARBA00021572"/>
    </source>
</evidence>
<dbReference type="Proteomes" id="UP000321306">
    <property type="component" value="Unassembled WGS sequence"/>
</dbReference>
<evidence type="ECO:0000256" key="1">
    <source>
        <dbReference type="ARBA" id="ARBA00011051"/>
    </source>
</evidence>
<keyword evidence="3" id="KW-0046">Antibiotic resistance</keyword>
<organism evidence="5 6">
    <name type="scientific">Deinococcus cellulosilyticus (strain DSM 18568 / NBRC 106333 / KACC 11606 / 5516J-15)</name>
    <dbReference type="NCBI Taxonomy" id="1223518"/>
    <lineage>
        <taxon>Bacteria</taxon>
        <taxon>Thermotogati</taxon>
        <taxon>Deinococcota</taxon>
        <taxon>Deinococci</taxon>
        <taxon>Deinococcales</taxon>
        <taxon>Deinococcaceae</taxon>
        <taxon>Deinococcus</taxon>
    </lineage>
</organism>
<reference evidence="5 6" key="1">
    <citation type="submission" date="2019-07" db="EMBL/GenBank/DDBJ databases">
        <title>Whole genome shotgun sequence of Deinococcus cellulosilyticus NBRC 106333.</title>
        <authorList>
            <person name="Hosoyama A."/>
            <person name="Uohara A."/>
            <person name="Ohji S."/>
            <person name="Ichikawa N."/>
        </authorList>
    </citation>
    <scope>NUCLEOTIDE SEQUENCE [LARGE SCALE GENOMIC DNA]</scope>
    <source>
        <strain evidence="5 6">NBRC 106333</strain>
    </source>
</reference>
<dbReference type="RefSeq" id="WP_146886033.1">
    <property type="nucleotide sequence ID" value="NZ_BJXB01000014.1"/>
</dbReference>
<evidence type="ECO:0000256" key="3">
    <source>
        <dbReference type="ARBA" id="ARBA00023251"/>
    </source>
</evidence>
<dbReference type="InterPro" id="IPR000335">
    <property type="entry name" value="Bleomycin-R"/>
</dbReference>
<proteinExistence type="inferred from homology"/>
<evidence type="ECO:0000313" key="6">
    <source>
        <dbReference type="Proteomes" id="UP000321306"/>
    </source>
</evidence>
<dbReference type="EMBL" id="BJXB01000014">
    <property type="protein sequence ID" value="GEM47633.1"/>
    <property type="molecule type" value="Genomic_DNA"/>
</dbReference>
<dbReference type="PROSITE" id="PS51819">
    <property type="entry name" value="VOC"/>
    <property type="match status" value="1"/>
</dbReference>
<keyword evidence="6" id="KW-1185">Reference proteome</keyword>
<dbReference type="InterPro" id="IPR029068">
    <property type="entry name" value="Glyas_Bleomycin-R_OHBP_Dase"/>
</dbReference>
<evidence type="ECO:0000313" key="5">
    <source>
        <dbReference type="EMBL" id="GEM47633.1"/>
    </source>
</evidence>
<comment type="similarity">
    <text evidence="1">Belongs to the bleomycin resistance protein family.</text>
</comment>